<keyword evidence="3" id="KW-1185">Reference proteome</keyword>
<dbReference type="InterPro" id="IPR003615">
    <property type="entry name" value="HNH_nuc"/>
</dbReference>
<accession>A0ABT0RKJ0</accession>
<organism evidence="2 3">
    <name type="scientific">Sphingomonas alba</name>
    <dbReference type="NCBI Taxonomy" id="2908208"/>
    <lineage>
        <taxon>Bacteria</taxon>
        <taxon>Pseudomonadati</taxon>
        <taxon>Pseudomonadota</taxon>
        <taxon>Alphaproteobacteria</taxon>
        <taxon>Sphingomonadales</taxon>
        <taxon>Sphingomonadaceae</taxon>
        <taxon>Sphingomonas</taxon>
    </lineage>
</organism>
<protein>
    <submittedName>
        <fullName evidence="2">HNH endonuclease</fullName>
    </submittedName>
</protein>
<proteinExistence type="predicted"/>
<keyword evidence="2" id="KW-0378">Hydrolase</keyword>
<feature type="domain" description="HNH nuclease" evidence="1">
    <location>
        <begin position="184"/>
        <end position="237"/>
    </location>
</feature>
<evidence type="ECO:0000313" key="3">
    <source>
        <dbReference type="Proteomes" id="UP001165363"/>
    </source>
</evidence>
<dbReference type="EMBL" id="JAMGBD010000001">
    <property type="protein sequence ID" value="MCL6683164.1"/>
    <property type="molecule type" value="Genomic_DNA"/>
</dbReference>
<sequence>MAKGVFLVRADSIYDDQPEVRYQFPRQYLSRASQFVGDWIVYFEPVKAGKQGYHAVAKVERIVPDPSAESRYLALIEPGSYLPLEQAVPFRINGEVVERGVLNEESRISGRAQSAVRPLSDSDFNRIVALGLSEDGLPTGTITGVAEDQTPFDVPRDRTTLLTSRLVRDKVFRAKVLEAYDSRCALTGFKFINGGGKAEAQAAHIKPVEANGPDIVTNGIALSGTVHWMFDRGLLSLADDLTILLSSRINDVDGARKLINPSGRASPPSASNLRPHPKYLEWHRQHCFKG</sequence>
<evidence type="ECO:0000313" key="2">
    <source>
        <dbReference type="EMBL" id="MCL6683164.1"/>
    </source>
</evidence>
<evidence type="ECO:0000259" key="1">
    <source>
        <dbReference type="Pfam" id="PF13391"/>
    </source>
</evidence>
<dbReference type="GO" id="GO:0004519">
    <property type="term" value="F:endonuclease activity"/>
    <property type="evidence" value="ECO:0007669"/>
    <property type="project" value="UniProtKB-KW"/>
</dbReference>
<dbReference type="Proteomes" id="UP001165363">
    <property type="component" value="Unassembled WGS sequence"/>
</dbReference>
<keyword evidence="2" id="KW-0255">Endonuclease</keyword>
<dbReference type="Pfam" id="PF13391">
    <property type="entry name" value="HNH_2"/>
    <property type="match status" value="1"/>
</dbReference>
<name>A0ABT0RKJ0_9SPHN</name>
<gene>
    <name evidence="2" type="ORF">LZ536_04490</name>
</gene>
<dbReference type="RefSeq" id="WP_249847107.1">
    <property type="nucleotide sequence ID" value="NZ_JAMGBD010000001.1"/>
</dbReference>
<comment type="caution">
    <text evidence="2">The sequence shown here is derived from an EMBL/GenBank/DDBJ whole genome shotgun (WGS) entry which is preliminary data.</text>
</comment>
<keyword evidence="2" id="KW-0540">Nuclease</keyword>
<reference evidence="2" key="1">
    <citation type="submission" date="2022-05" db="EMBL/GenBank/DDBJ databases">
        <authorList>
            <person name="Jo J.-H."/>
            <person name="Im W.-T."/>
        </authorList>
    </citation>
    <scope>NUCLEOTIDE SEQUENCE</scope>
    <source>
        <strain evidence="2">SE158</strain>
    </source>
</reference>